<evidence type="ECO:0000313" key="1">
    <source>
        <dbReference type="EMBL" id="QQP22155.1"/>
    </source>
</evidence>
<proteinExistence type="predicted"/>
<dbReference type="EMBL" id="MW221262">
    <property type="protein sequence ID" value="QQP22155.1"/>
    <property type="molecule type" value="Genomic_DNA"/>
</dbReference>
<geneLocation type="mitochondrion" evidence="1"/>
<accession>A0A7T8G455</accession>
<protein>
    <submittedName>
        <fullName evidence="1">Uncharacterized protein</fullName>
    </submittedName>
</protein>
<organism evidence="1">
    <name type="scientific">Thuricola similis</name>
    <dbReference type="NCBI Taxonomy" id="2784598"/>
    <lineage>
        <taxon>Eukaryota</taxon>
        <taxon>Sar</taxon>
        <taxon>Alveolata</taxon>
        <taxon>Ciliophora</taxon>
        <taxon>Intramacronucleata</taxon>
        <taxon>Oligohymenophorea</taxon>
        <taxon>Peritrichia</taxon>
        <taxon>Sessilida</taxon>
        <taxon>Vaginicolidae</taxon>
        <taxon>Thuricola</taxon>
    </lineage>
</organism>
<sequence>MLETFKIKYRFKQYPTLFKINSKLSLTQKISRQKAGLQHRFEDKFINTLMRKGNKLKILHLVNKWWIKKYRIFFRYLINIYTDLTFEEISKKYLDKAQFIEFLKKNYIAWSLSDVLYFRLNTLLSIFQIKQYQVRNLPTWSVRYLPVDKRLHYVYSLFILYFRANRLLNKKLLSNFDLVFVDFIRLNDTYQEVHEIKLQAYKQFLF</sequence>
<dbReference type="AlphaFoldDB" id="A0A7T8G455"/>
<keyword evidence="1" id="KW-0496">Mitochondrion</keyword>
<name>A0A7T8G455_9CILI</name>
<reference evidence="1" key="1">
    <citation type="submission" date="2020-11" db="EMBL/GenBank/DDBJ databases">
        <title>Combining integrative taxonomy and mitogenome sequencing of Thuricola similis Bock, 1963 (Peritrichia, Vaginicolidae) provides a full redescription of this poorly known ciliate and new insights into the evolutionary relationships among Oligohymenophorea subclasses.</title>
        <authorList>
            <person name="Liao W."/>
            <person name="Campello-Nunes P.H."/>
            <person name="Gammuto L."/>
            <person name="Viana T.A."/>
            <person name="de Oliveira Marchesini R."/>
            <person name="da Silva Pavia T."/>
            <person name="da Silva-Neto I.D."/>
            <person name="Modeo L."/>
            <person name="Petroni G."/>
        </authorList>
    </citation>
    <scope>NUCLEOTIDE SEQUENCE</scope>
    <source>
        <strain evidence="1">CUIT</strain>
    </source>
</reference>
<gene>
    <name evidence="1" type="ORF">TSIM_48</name>
</gene>